<keyword evidence="1" id="KW-0812">Transmembrane</keyword>
<keyword evidence="3" id="KW-1185">Reference proteome</keyword>
<dbReference type="RefSeq" id="WP_253899185.1">
    <property type="nucleotide sequence ID" value="NZ_CALSBS010000034.1"/>
</dbReference>
<evidence type="ECO:0000256" key="1">
    <source>
        <dbReference type="SAM" id="Phobius"/>
    </source>
</evidence>
<name>A0ABM9FFK4_9ENTR</name>
<organism evidence="2 3">
    <name type="scientific">Pseudocitrobacter vendiensis</name>
    <dbReference type="NCBI Taxonomy" id="2488306"/>
    <lineage>
        <taxon>Bacteria</taxon>
        <taxon>Pseudomonadati</taxon>
        <taxon>Pseudomonadota</taxon>
        <taxon>Gammaproteobacteria</taxon>
        <taxon>Enterobacterales</taxon>
        <taxon>Enterobacteriaceae</taxon>
        <taxon>Pseudocitrobacter</taxon>
    </lineage>
</organism>
<reference evidence="2" key="1">
    <citation type="submission" date="2022-05" db="EMBL/GenBank/DDBJ databases">
        <authorList>
            <person name="Blom J."/>
        </authorList>
    </citation>
    <scope>NUCLEOTIDE SEQUENCE</scope>
    <source>
        <strain evidence="2">Type strain: CPO20170097</strain>
    </source>
</reference>
<comment type="caution">
    <text evidence="2">The sequence shown here is derived from an EMBL/GenBank/DDBJ whole genome shotgun (WGS) entry which is preliminary data.</text>
</comment>
<dbReference type="Pfam" id="PF10810">
    <property type="entry name" value="DUF2545"/>
    <property type="match status" value="1"/>
</dbReference>
<keyword evidence="1" id="KW-0472">Membrane</keyword>
<keyword evidence="1" id="KW-1133">Transmembrane helix</keyword>
<dbReference type="EMBL" id="CALSBS010000034">
    <property type="protein sequence ID" value="CAH6662035.1"/>
    <property type="molecule type" value="Genomic_DNA"/>
</dbReference>
<evidence type="ECO:0000313" key="3">
    <source>
        <dbReference type="Proteomes" id="UP001152651"/>
    </source>
</evidence>
<evidence type="ECO:0000313" key="2">
    <source>
        <dbReference type="EMBL" id="CAH6662035.1"/>
    </source>
</evidence>
<feature type="transmembrane region" description="Helical" evidence="1">
    <location>
        <begin position="26"/>
        <end position="45"/>
    </location>
</feature>
<dbReference type="Proteomes" id="UP001152651">
    <property type="component" value="Unassembled WGS sequence"/>
</dbReference>
<gene>
    <name evidence="2" type="ORF">FBBNIHIM_23285</name>
</gene>
<dbReference type="InterPro" id="IPR024470">
    <property type="entry name" value="DUF2545"/>
</dbReference>
<proteinExistence type="predicted"/>
<feature type="transmembrane region" description="Helical" evidence="1">
    <location>
        <begin position="57"/>
        <end position="75"/>
    </location>
</feature>
<accession>A0ABM9FFK4</accession>
<protein>
    <submittedName>
        <fullName evidence="2">DUF2545 domain-containing protein</fullName>
    </submittedName>
</protein>
<sequence>MQYLLLFILVSIGSVSYYNGSVLGVKSGVLSLVCMILMAYGIYVFTDWLTQGHDLVTGIYMMLSPAAGLIMTIMMKSVKAA</sequence>